<dbReference type="Proteomes" id="UP000182160">
    <property type="component" value="Unassembled WGS sequence"/>
</dbReference>
<dbReference type="PATRIC" id="fig|74031.6.peg.513"/>
<gene>
    <name evidence="6" type="ORF">ROTO_04990</name>
    <name evidence="7" type="ORF">SAMN04488077_11018</name>
</gene>
<evidence type="ECO:0000313" key="9">
    <source>
        <dbReference type="Proteomes" id="UP000182160"/>
    </source>
</evidence>
<keyword evidence="2" id="KW-0378">Hydrolase</keyword>
<proteinExistence type="inferred from homology"/>
<reference evidence="7 9" key="3">
    <citation type="submission" date="2016-10" db="EMBL/GenBank/DDBJ databases">
        <authorList>
            <person name="de Groot N.N."/>
        </authorList>
    </citation>
    <scope>NUCLEOTIDE SEQUENCE [LARGE SCALE GENOMIC DNA]</scope>
    <source>
        <strain evidence="7 9">DSM 11457</strain>
    </source>
</reference>
<protein>
    <submittedName>
        <fullName evidence="7">3',5'-cyclic AMP phosphodiesterase CpdA</fullName>
    </submittedName>
    <submittedName>
        <fullName evidence="6">Calcineurin-like phosphoesterase</fullName>
    </submittedName>
</protein>
<accession>A0A0L6CYH5</accession>
<dbReference type="InterPro" id="IPR004843">
    <property type="entry name" value="Calcineurin-like_PHP"/>
</dbReference>
<sequence>MQGPESNTPAGVTLAHISDPHLPLPVTVPLREVLNKRLLGLLSWRTKRHRRHRPEILARLIADMQEHAPDLVMVSGDLTNLGLDSEYRAARHWLDALGDPARVMTIPGNHEALVTGSWDKGAAQWQPYWQGDAAPESADVTCAFPVLRRRGALALIGISSAVVSPPGFAVGEVGVAQRDRLAALLRQTREEGLFRLMMIHHPPLLGTVSPRKHLRDHVEFCALLEREGVEMVLHGHSHRSHHQSLPTRDGPAPVIGVPSASSMHHEPAAYNLYRITQSADGWEVELSARHVGADQRMETGRCATMAIARGHAG</sequence>
<dbReference type="InterPro" id="IPR029052">
    <property type="entry name" value="Metallo-depent_PP-like"/>
</dbReference>
<dbReference type="AlphaFoldDB" id="A0A0L6CYH5"/>
<dbReference type="EMBL" id="LGVV01000004">
    <property type="protein sequence ID" value="KNX42852.1"/>
    <property type="molecule type" value="Genomic_DNA"/>
</dbReference>
<comment type="similarity">
    <text evidence="4">Belongs to the cyclic nucleotide phosphodiesterase class-III family.</text>
</comment>
<evidence type="ECO:0000256" key="4">
    <source>
        <dbReference type="ARBA" id="ARBA00025742"/>
    </source>
</evidence>
<dbReference type="STRING" id="74031.SAMN04488077_11018"/>
<dbReference type="InterPro" id="IPR050884">
    <property type="entry name" value="CNP_phosphodiesterase-III"/>
</dbReference>
<dbReference type="GO" id="GO:0016787">
    <property type="term" value="F:hydrolase activity"/>
    <property type="evidence" value="ECO:0007669"/>
    <property type="project" value="UniProtKB-KW"/>
</dbReference>
<dbReference type="Pfam" id="PF00149">
    <property type="entry name" value="Metallophos"/>
    <property type="match status" value="1"/>
</dbReference>
<dbReference type="Gene3D" id="3.60.21.10">
    <property type="match status" value="1"/>
</dbReference>
<dbReference type="EMBL" id="FOBO01000010">
    <property type="protein sequence ID" value="SEM94893.1"/>
    <property type="molecule type" value="Genomic_DNA"/>
</dbReference>
<feature type="domain" description="Calcineurin-like phosphoesterase" evidence="5">
    <location>
        <begin position="13"/>
        <end position="239"/>
    </location>
</feature>
<evidence type="ECO:0000256" key="1">
    <source>
        <dbReference type="ARBA" id="ARBA00022723"/>
    </source>
</evidence>
<evidence type="ECO:0000313" key="6">
    <source>
        <dbReference type="EMBL" id="KNX42852.1"/>
    </source>
</evidence>
<evidence type="ECO:0000259" key="5">
    <source>
        <dbReference type="Pfam" id="PF00149"/>
    </source>
</evidence>
<keyword evidence="1" id="KW-0479">Metal-binding</keyword>
<evidence type="ECO:0000256" key="3">
    <source>
        <dbReference type="ARBA" id="ARBA00023004"/>
    </source>
</evidence>
<evidence type="ECO:0000313" key="7">
    <source>
        <dbReference type="EMBL" id="SEM94893.1"/>
    </source>
</evidence>
<dbReference type="SUPFAM" id="SSF56300">
    <property type="entry name" value="Metallo-dependent phosphatases"/>
    <property type="match status" value="1"/>
</dbReference>
<dbReference type="PANTHER" id="PTHR42988:SF2">
    <property type="entry name" value="CYCLIC NUCLEOTIDE PHOSPHODIESTERASE CBUA0032-RELATED"/>
    <property type="match status" value="1"/>
</dbReference>
<evidence type="ECO:0000313" key="8">
    <source>
        <dbReference type="Proteomes" id="UP000037046"/>
    </source>
</evidence>
<dbReference type="RefSeq" id="WP_074786664.1">
    <property type="nucleotide sequence ID" value="NZ_CP118494.1"/>
</dbReference>
<dbReference type="Proteomes" id="UP000037046">
    <property type="component" value="Unassembled WGS sequence"/>
</dbReference>
<reference evidence="6" key="2">
    <citation type="submission" date="2015-07" db="EMBL/GenBank/DDBJ databases">
        <title>MeaNS - Measles Nucleotide Surveillance Program.</title>
        <authorList>
            <person name="Tran T."/>
            <person name="Druce J."/>
        </authorList>
    </citation>
    <scope>NUCLEOTIDE SEQUENCE</scope>
    <source>
        <strain evidence="6">EL-164</strain>
    </source>
</reference>
<name>A0A0L6CYH5_9RHOB</name>
<dbReference type="CDD" id="cd00838">
    <property type="entry name" value="MPP_superfamily"/>
    <property type="match status" value="1"/>
</dbReference>
<keyword evidence="3" id="KW-0408">Iron</keyword>
<organism evidence="6 8">
    <name type="scientific">Roseovarius tolerans</name>
    <dbReference type="NCBI Taxonomy" id="74031"/>
    <lineage>
        <taxon>Bacteria</taxon>
        <taxon>Pseudomonadati</taxon>
        <taxon>Pseudomonadota</taxon>
        <taxon>Alphaproteobacteria</taxon>
        <taxon>Rhodobacterales</taxon>
        <taxon>Roseobacteraceae</taxon>
        <taxon>Roseovarius</taxon>
    </lineage>
</organism>
<dbReference type="PANTHER" id="PTHR42988">
    <property type="entry name" value="PHOSPHOHYDROLASE"/>
    <property type="match status" value="1"/>
</dbReference>
<keyword evidence="8" id="KW-1185">Reference proteome</keyword>
<dbReference type="GO" id="GO:0046872">
    <property type="term" value="F:metal ion binding"/>
    <property type="evidence" value="ECO:0007669"/>
    <property type="project" value="UniProtKB-KW"/>
</dbReference>
<evidence type="ECO:0000256" key="2">
    <source>
        <dbReference type="ARBA" id="ARBA00022801"/>
    </source>
</evidence>
<reference evidence="8" key="1">
    <citation type="submission" date="2015-07" db="EMBL/GenBank/DDBJ databases">
        <title>Draft Genome Sequence of Roseovarius tolerans EL-164, a producer of N-Acylated Alanine Methyl Esters (NAMEs).</title>
        <authorList>
            <person name="Voget S."/>
            <person name="Bruns H."/>
            <person name="Wagner-Doebler I."/>
            <person name="Schulz S."/>
            <person name="Daniel R."/>
        </authorList>
    </citation>
    <scope>NUCLEOTIDE SEQUENCE [LARGE SCALE GENOMIC DNA]</scope>
    <source>
        <strain evidence="8">EL-164</strain>
    </source>
</reference>